<comment type="subcellular location">
    <subcellularLocation>
        <location evidence="1">Cell membrane</location>
        <topology evidence="1">Multi-pass membrane protein</topology>
    </subcellularLocation>
</comment>
<feature type="transmembrane region" description="Helical" evidence="7">
    <location>
        <begin position="99"/>
        <end position="122"/>
    </location>
</feature>
<feature type="transmembrane region" description="Helical" evidence="7">
    <location>
        <begin position="230"/>
        <end position="251"/>
    </location>
</feature>
<dbReference type="InterPro" id="IPR020846">
    <property type="entry name" value="MFS_dom"/>
</dbReference>
<feature type="transmembrane region" description="Helical" evidence="7">
    <location>
        <begin position="360"/>
        <end position="377"/>
    </location>
</feature>
<reference evidence="9 10" key="1">
    <citation type="submission" date="2021-03" db="EMBL/GenBank/DDBJ databases">
        <title>Genomic Encyclopedia of Type Strains, Phase IV (KMG-IV): sequencing the most valuable type-strain genomes for metagenomic binning, comparative biology and taxonomic classification.</title>
        <authorList>
            <person name="Goeker M."/>
        </authorList>
    </citation>
    <scope>NUCLEOTIDE SEQUENCE [LARGE SCALE GENOMIC DNA]</scope>
    <source>
        <strain evidence="9 10">DSM 25790</strain>
    </source>
</reference>
<accession>A0ABS4S9D6</accession>
<keyword evidence="5 7" id="KW-1133">Transmembrane helix</keyword>
<dbReference type="PROSITE" id="PS50850">
    <property type="entry name" value="MFS"/>
    <property type="match status" value="1"/>
</dbReference>
<name>A0ABS4S9D6_9BACI</name>
<dbReference type="Proteomes" id="UP001519294">
    <property type="component" value="Unassembled WGS sequence"/>
</dbReference>
<feature type="transmembrane region" description="Helical" evidence="7">
    <location>
        <begin position="263"/>
        <end position="284"/>
    </location>
</feature>
<dbReference type="InterPro" id="IPR001958">
    <property type="entry name" value="Tet-R_TetA/multi-R_MdtG-like"/>
</dbReference>
<gene>
    <name evidence="9" type="ORF">J2Z81_002076</name>
</gene>
<dbReference type="Gene3D" id="1.20.1250.20">
    <property type="entry name" value="MFS general substrate transporter like domains"/>
    <property type="match status" value="2"/>
</dbReference>
<evidence type="ECO:0000259" key="8">
    <source>
        <dbReference type="PROSITE" id="PS50850"/>
    </source>
</evidence>
<feature type="transmembrane region" description="Helical" evidence="7">
    <location>
        <begin position="389"/>
        <end position="406"/>
    </location>
</feature>
<sequence>MTRIFLAKTSISYYDEMMHLVFLDRREIRMDKRVYLLTIVSFVVGMVELIIGGILDLIAEDLDVSLGKVGLLITIFSLTFAIAAPILLYVTSQVERKKLMLITLIVFFFGNLLAVFSPTYYVLFASRIFLAMSGSLLVVLCITLASNIVEPAYRGRAIGIVVMGVSGSLVLGVPIGLMLGNAFGWRAPFAFIAILTALSFTGIYFFMGKVNPRPTVSLGEQMATLKNRKVFFAQFTTFLFLAGHMTLYGYLTPFLKSTMGLDGSWISIIYLIFGVAAVTGGGIGGTLSDRFGSKKIVLSVIAIFGLALFTLPHVTFALPIFLVILVLWGMSNWAITPAMQSYLIEVSPETADIQQSLNNSALHLGIAFGSYIGSIIIERTSVEHNATTGTVMVVLALATAFISMAGQRSREMA</sequence>
<evidence type="ECO:0000256" key="6">
    <source>
        <dbReference type="ARBA" id="ARBA00023136"/>
    </source>
</evidence>
<keyword evidence="3" id="KW-1003">Cell membrane</keyword>
<feature type="transmembrane region" description="Helical" evidence="7">
    <location>
        <begin position="34"/>
        <end position="59"/>
    </location>
</feature>
<feature type="transmembrane region" description="Helical" evidence="7">
    <location>
        <begin position="296"/>
        <end position="314"/>
    </location>
</feature>
<evidence type="ECO:0000256" key="2">
    <source>
        <dbReference type="ARBA" id="ARBA00022448"/>
    </source>
</evidence>
<evidence type="ECO:0000313" key="9">
    <source>
        <dbReference type="EMBL" id="MBP2258105.1"/>
    </source>
</evidence>
<evidence type="ECO:0000256" key="1">
    <source>
        <dbReference type="ARBA" id="ARBA00004651"/>
    </source>
</evidence>
<dbReference type="InterPro" id="IPR011701">
    <property type="entry name" value="MFS"/>
</dbReference>
<feature type="transmembrane region" description="Helical" evidence="7">
    <location>
        <begin position="157"/>
        <end position="179"/>
    </location>
</feature>
<feature type="transmembrane region" description="Helical" evidence="7">
    <location>
        <begin position="320"/>
        <end position="339"/>
    </location>
</feature>
<feature type="domain" description="Major facilitator superfamily (MFS) profile" evidence="8">
    <location>
        <begin position="33"/>
        <end position="410"/>
    </location>
</feature>
<feature type="transmembrane region" description="Helical" evidence="7">
    <location>
        <begin position="128"/>
        <end position="145"/>
    </location>
</feature>
<keyword evidence="4 7" id="KW-0812">Transmembrane</keyword>
<feature type="transmembrane region" description="Helical" evidence="7">
    <location>
        <begin position="71"/>
        <end position="90"/>
    </location>
</feature>
<dbReference type="SUPFAM" id="SSF103473">
    <property type="entry name" value="MFS general substrate transporter"/>
    <property type="match status" value="1"/>
</dbReference>
<dbReference type="PANTHER" id="PTHR43124">
    <property type="entry name" value="PURINE EFFLUX PUMP PBUE"/>
    <property type="match status" value="1"/>
</dbReference>
<feature type="transmembrane region" description="Helical" evidence="7">
    <location>
        <begin position="185"/>
        <end position="207"/>
    </location>
</feature>
<evidence type="ECO:0000256" key="5">
    <source>
        <dbReference type="ARBA" id="ARBA00022989"/>
    </source>
</evidence>
<organism evidence="9 10">
    <name type="scientific">Virgibacillus alimentarius</name>
    <dbReference type="NCBI Taxonomy" id="698769"/>
    <lineage>
        <taxon>Bacteria</taxon>
        <taxon>Bacillati</taxon>
        <taxon>Bacillota</taxon>
        <taxon>Bacilli</taxon>
        <taxon>Bacillales</taxon>
        <taxon>Bacillaceae</taxon>
        <taxon>Virgibacillus</taxon>
    </lineage>
</organism>
<comment type="caution">
    <text evidence="9">The sequence shown here is derived from an EMBL/GenBank/DDBJ whole genome shotgun (WGS) entry which is preliminary data.</text>
</comment>
<evidence type="ECO:0000256" key="4">
    <source>
        <dbReference type="ARBA" id="ARBA00022692"/>
    </source>
</evidence>
<keyword evidence="10" id="KW-1185">Reference proteome</keyword>
<dbReference type="InterPro" id="IPR036259">
    <property type="entry name" value="MFS_trans_sf"/>
</dbReference>
<proteinExistence type="predicted"/>
<keyword evidence="6 7" id="KW-0472">Membrane</keyword>
<evidence type="ECO:0000256" key="7">
    <source>
        <dbReference type="SAM" id="Phobius"/>
    </source>
</evidence>
<dbReference type="InterPro" id="IPR050189">
    <property type="entry name" value="MFS_Efflux_Transporters"/>
</dbReference>
<protein>
    <submittedName>
        <fullName evidence="9">DHA1 family purine base/nucleoside efflux pump-like MFS transporter</fullName>
    </submittedName>
</protein>
<dbReference type="CDD" id="cd17324">
    <property type="entry name" value="MFS_NepI_like"/>
    <property type="match status" value="1"/>
</dbReference>
<evidence type="ECO:0000256" key="3">
    <source>
        <dbReference type="ARBA" id="ARBA00022475"/>
    </source>
</evidence>
<dbReference type="EMBL" id="JAGIKX010000019">
    <property type="protein sequence ID" value="MBP2258105.1"/>
    <property type="molecule type" value="Genomic_DNA"/>
</dbReference>
<dbReference type="PRINTS" id="PR01035">
    <property type="entry name" value="TCRTETA"/>
</dbReference>
<evidence type="ECO:0000313" key="10">
    <source>
        <dbReference type="Proteomes" id="UP001519294"/>
    </source>
</evidence>
<dbReference type="PANTHER" id="PTHR43124:SF10">
    <property type="entry name" value="PURINE EFFLUX PUMP PBUE"/>
    <property type="match status" value="1"/>
</dbReference>
<dbReference type="Pfam" id="PF07690">
    <property type="entry name" value="MFS_1"/>
    <property type="match status" value="1"/>
</dbReference>
<keyword evidence="2" id="KW-0813">Transport</keyword>